<dbReference type="EMBL" id="NJPP01000017">
    <property type="protein sequence ID" value="PIT69741.1"/>
    <property type="molecule type" value="Genomic_DNA"/>
</dbReference>
<sequence length="93" mass="10906">MATKAVRILLSFKTLTFKANREKAVQNVQLFLHLLEKIFCITWQLIHSLAIPNTSLSKFKHESRTLEMNDNMLISPKNQKISKRTTYLFKKNL</sequence>
<organism evidence="1 2">
    <name type="scientific">Bartonella tribocorum</name>
    <dbReference type="NCBI Taxonomy" id="85701"/>
    <lineage>
        <taxon>Bacteria</taxon>
        <taxon>Pseudomonadati</taxon>
        <taxon>Pseudomonadota</taxon>
        <taxon>Alphaproteobacteria</taxon>
        <taxon>Hyphomicrobiales</taxon>
        <taxon>Bartonellaceae</taxon>
        <taxon>Bartonella</taxon>
    </lineage>
</organism>
<comment type="caution">
    <text evidence="1">The sequence shown here is derived from an EMBL/GenBank/DDBJ whole genome shotgun (WGS) entry which is preliminary data.</text>
</comment>
<protein>
    <submittedName>
        <fullName evidence="1">Uncharacterized protein</fullName>
    </submittedName>
</protein>
<reference evidence="1 2" key="1">
    <citation type="submission" date="2017-06" db="EMBL/GenBank/DDBJ databases">
        <title>Draft genome of Bartonella tribocorum C635.</title>
        <authorList>
            <person name="Hadjadj L."/>
            <person name="Jiyipong T."/>
            <person name="Diene S.M."/>
            <person name="Morand S."/>
            <person name="Rolain J.-M."/>
        </authorList>
    </citation>
    <scope>NUCLEOTIDE SEQUENCE [LARGE SCALE GENOMIC DNA]</scope>
    <source>
        <strain evidence="1 2">C635</strain>
    </source>
</reference>
<evidence type="ECO:0000313" key="1">
    <source>
        <dbReference type="EMBL" id="PIT69741.1"/>
    </source>
</evidence>
<dbReference type="AlphaFoldDB" id="A0A2M6UU89"/>
<gene>
    <name evidence="1" type="ORF">CEV08_05555</name>
</gene>
<dbReference type="Proteomes" id="UP000230791">
    <property type="component" value="Unassembled WGS sequence"/>
</dbReference>
<accession>A0A2M6UU89</accession>
<evidence type="ECO:0000313" key="2">
    <source>
        <dbReference type="Proteomes" id="UP000230791"/>
    </source>
</evidence>
<name>A0A2M6UU89_9HYPH</name>
<proteinExistence type="predicted"/>